<dbReference type="Proteomes" id="UP000478052">
    <property type="component" value="Unassembled WGS sequence"/>
</dbReference>
<evidence type="ECO:0000313" key="2">
    <source>
        <dbReference type="Proteomes" id="UP000478052"/>
    </source>
</evidence>
<protein>
    <submittedName>
        <fullName evidence="1">Jerky protein-like</fullName>
    </submittedName>
</protein>
<organism evidence="1 2">
    <name type="scientific">Aphis craccivora</name>
    <name type="common">Cowpea aphid</name>
    <dbReference type="NCBI Taxonomy" id="307492"/>
    <lineage>
        <taxon>Eukaryota</taxon>
        <taxon>Metazoa</taxon>
        <taxon>Ecdysozoa</taxon>
        <taxon>Arthropoda</taxon>
        <taxon>Hexapoda</taxon>
        <taxon>Insecta</taxon>
        <taxon>Pterygota</taxon>
        <taxon>Neoptera</taxon>
        <taxon>Paraneoptera</taxon>
        <taxon>Hemiptera</taxon>
        <taxon>Sternorrhyncha</taxon>
        <taxon>Aphidomorpha</taxon>
        <taxon>Aphidoidea</taxon>
        <taxon>Aphididae</taxon>
        <taxon>Aphidini</taxon>
        <taxon>Aphis</taxon>
        <taxon>Aphis</taxon>
    </lineage>
</organism>
<gene>
    <name evidence="1" type="ORF">FWK35_00039151</name>
</gene>
<reference evidence="1 2" key="1">
    <citation type="submission" date="2019-08" db="EMBL/GenBank/DDBJ databases">
        <title>Whole genome of Aphis craccivora.</title>
        <authorList>
            <person name="Voronova N.V."/>
            <person name="Shulinski R.S."/>
            <person name="Bandarenka Y.V."/>
            <person name="Zhorov D.G."/>
            <person name="Warner D."/>
        </authorList>
    </citation>
    <scope>NUCLEOTIDE SEQUENCE [LARGE SCALE GENOMIC DNA]</scope>
    <source>
        <strain evidence="1">180601</strain>
        <tissue evidence="1">Whole Body</tissue>
    </source>
</reference>
<keyword evidence="2" id="KW-1185">Reference proteome</keyword>
<name>A0A6G0VYM5_APHCR</name>
<proteinExistence type="predicted"/>
<dbReference type="AlphaFoldDB" id="A0A6G0VYM5"/>
<dbReference type="OrthoDB" id="6628352at2759"/>
<accession>A0A6G0VYM5</accession>
<comment type="caution">
    <text evidence="1">The sequence shown here is derived from an EMBL/GenBank/DDBJ whole genome shotgun (WGS) entry which is preliminary data.</text>
</comment>
<sequence length="74" mass="8562">MLNRERYIRNDIYNADETGIKWKELPRKLLASRREPSKLESYKVSTDKITAMVCSNARGDHAFTILVIGKAIKH</sequence>
<evidence type="ECO:0000313" key="1">
    <source>
        <dbReference type="EMBL" id="KAF0714880.1"/>
    </source>
</evidence>
<dbReference type="EMBL" id="VUJU01010299">
    <property type="protein sequence ID" value="KAF0714880.1"/>
    <property type="molecule type" value="Genomic_DNA"/>
</dbReference>